<dbReference type="STRING" id="34060.B0181_03320"/>
<reference evidence="2 4" key="2">
    <citation type="submission" date="2018-06" db="EMBL/GenBank/DDBJ databases">
        <authorList>
            <consortium name="Pathogen Informatics"/>
            <person name="Doyle S."/>
        </authorList>
    </citation>
    <scope>NUCLEOTIDE SEQUENCE [LARGE SCALE GENOMIC DNA]</scope>
    <source>
        <strain evidence="2 4">NCTC10293</strain>
    </source>
</reference>
<dbReference type="RefSeq" id="WP_078276064.1">
    <property type="nucleotide sequence ID" value="NZ_CAACXO010000059.1"/>
</dbReference>
<accession>A0A1T0A6I3</accession>
<protein>
    <submittedName>
        <fullName evidence="2">Uncharacterized protein conserved in bacteria</fullName>
    </submittedName>
</protein>
<evidence type="ECO:0000313" key="1">
    <source>
        <dbReference type="EMBL" id="OOR91346.1"/>
    </source>
</evidence>
<name>A0A1T0A6I3_9GAMM</name>
<dbReference type="Proteomes" id="UP000255279">
    <property type="component" value="Unassembled WGS sequence"/>
</dbReference>
<dbReference type="Pfam" id="PF14384">
    <property type="entry name" value="BrnA_antitoxin"/>
    <property type="match status" value="1"/>
</dbReference>
<evidence type="ECO:0000313" key="4">
    <source>
        <dbReference type="Proteomes" id="UP000255279"/>
    </source>
</evidence>
<gene>
    <name evidence="1" type="ORF">B0181_03320</name>
    <name evidence="2" type="ORF">NCTC10293_01536</name>
</gene>
<organism evidence="1 3">
    <name type="scientific">Moraxella caviae</name>
    <dbReference type="NCBI Taxonomy" id="34060"/>
    <lineage>
        <taxon>Bacteria</taxon>
        <taxon>Pseudomonadati</taxon>
        <taxon>Pseudomonadota</taxon>
        <taxon>Gammaproteobacteria</taxon>
        <taxon>Moraxellales</taxon>
        <taxon>Moraxellaceae</taxon>
        <taxon>Moraxella</taxon>
    </lineage>
</organism>
<dbReference type="EMBL" id="UGQE01000004">
    <property type="protein sequence ID" value="STZ13956.1"/>
    <property type="molecule type" value="Genomic_DNA"/>
</dbReference>
<evidence type="ECO:0000313" key="2">
    <source>
        <dbReference type="EMBL" id="STZ13956.1"/>
    </source>
</evidence>
<evidence type="ECO:0000313" key="3">
    <source>
        <dbReference type="Proteomes" id="UP000190435"/>
    </source>
</evidence>
<dbReference type="Proteomes" id="UP000190435">
    <property type="component" value="Unassembled WGS sequence"/>
</dbReference>
<sequence>MAIVRMTLGQASALPLNDELEQLKAMQDDNIDYSDIPPLSDEQIAQFKPIKKQVTMRLDSDVLAWLKKDGKGYQTKANRLLRMLMLQDMQKV</sequence>
<dbReference type="OrthoDB" id="9796641at2"/>
<reference evidence="1 3" key="1">
    <citation type="submission" date="2017-02" db="EMBL/GenBank/DDBJ databases">
        <title>Draft genome sequence of Moraxella caviae CCUG 355 type strain.</title>
        <authorList>
            <person name="Engstrom-Jakobsson H."/>
            <person name="Salva-Serra F."/>
            <person name="Thorell K."/>
            <person name="Gonzales-Siles L."/>
            <person name="Karlsson R."/>
            <person name="Boulund F."/>
            <person name="Engstrand L."/>
            <person name="Moore E."/>
        </authorList>
    </citation>
    <scope>NUCLEOTIDE SEQUENCE [LARGE SCALE GENOMIC DNA]</scope>
    <source>
        <strain evidence="1 3">CCUG 355</strain>
    </source>
</reference>
<dbReference type="InterPro" id="IPR025528">
    <property type="entry name" value="BrnA_antitoxin"/>
</dbReference>
<proteinExistence type="predicted"/>
<dbReference type="EMBL" id="MUXU01000022">
    <property type="protein sequence ID" value="OOR91346.1"/>
    <property type="molecule type" value="Genomic_DNA"/>
</dbReference>
<dbReference type="AlphaFoldDB" id="A0A1T0A6I3"/>
<keyword evidence="3" id="KW-1185">Reference proteome</keyword>